<dbReference type="SUPFAM" id="SSF75553">
    <property type="entry name" value="Smc hinge domain"/>
    <property type="match status" value="1"/>
</dbReference>
<dbReference type="EMBL" id="SBJO01000053">
    <property type="protein sequence ID" value="KAF9763800.1"/>
    <property type="molecule type" value="Genomic_DNA"/>
</dbReference>
<reference evidence="4 5" key="1">
    <citation type="journal article" date="2020" name="Genome Biol. Evol.">
        <title>Comparative genomics of strictly vertically transmitted, feminizing microsporidia endosymbionts of amphipod crustaceans.</title>
        <authorList>
            <person name="Cormier A."/>
            <person name="Chebbi M.A."/>
            <person name="Giraud I."/>
            <person name="Wattier R."/>
            <person name="Teixeira M."/>
            <person name="Gilbert C."/>
            <person name="Rigaud T."/>
            <person name="Cordaux R."/>
        </authorList>
    </citation>
    <scope>NUCLEOTIDE SEQUENCE [LARGE SCALE GENOMIC DNA]</scope>
    <source>
        <strain evidence="4 5">Ou3-Ou53</strain>
    </source>
</reference>
<sequence length="949" mass="109608">MRINKILLTNFKSFKDTTEIILHRNCNVIVGKNGSGKSNLMSAIQLIVCCPRLDISERQNVVHEGSETTSIVEIEFDNSSRRFHGPRLFRIKREISMSKDEFYVDDNKTSREEIKGMFENAGVPVSSPYFMVLQGKINSLAVMTDEQRFNLIKNVAGVSKYEEDRGKSLEMLEETKHTQDKVEGILERIEDKLEGLEKDKILLEECEALENEKRRCEIAYSQLEILELNKAIKEVEAEEIEETEREDSEEAEDLEFQLREVRKEIENALNEKTKIQVDFIDKEKLKSIESKLAEISKQIQSHTERKKKVEEAFEDSLVEFKALKMLKDGKKENNLEIENLGIEGVEENKKGNEFVYDVNALKMLVEKRNEMWREERILKGTLKSIEENLQATGNKMVLSGQNDLSNIKTQEGVLGTVVDLFEVPDELMVAYEAVAGGFLFNVVVKDETVAARLSKDFSNVTFIPLNRMFYKEPIKVEGDNLFLMASEIKASEDTASLLRYITKNAYVCSDVKSSNIYSQKFNINVVTLEGDVFNKSGVIVGGYEKKKNILIDYKKQTKEKRKAEGDLRYLLERIKKVSQEISMFENCKNENINSSNLRNRILLRYSKEKENFTSLKRVERRIEDLNLKIPTMEIEVEEIKGTLSGLLEKLQKYNKVYMELNVDTSQDLKIIQERIHRLQAKEKSLVESLRKKEVVKVDLSEDLEKEKRRAKRHVLYSKRLALMNKIGVDDYKGLKMDTTKEDLLKKLREIQTSLKKYVMINRRAITQWKTHLDQKDALKTRLEDLKGNLENIKKFIQDLDGKKEQFLDFTLELFKTHFANFSKTLCGNALDLVREGDGLCIFHQGDPVDLNILSGGQKTMIALCLIFSIQKIDPSPFYIFDEADANLDKQSREKITNLFKETEEAQIIISTFKEELVECGNKFIGISFSDKKSYAGEVTKEIVCEFLNE</sequence>
<feature type="coiled-coil region" evidence="2">
    <location>
        <begin position="661"/>
        <end position="709"/>
    </location>
</feature>
<dbReference type="Pfam" id="PF06470">
    <property type="entry name" value="SMC_hinge"/>
    <property type="match status" value="1"/>
</dbReference>
<dbReference type="GO" id="GO:0051276">
    <property type="term" value="P:chromosome organization"/>
    <property type="evidence" value="ECO:0007669"/>
    <property type="project" value="InterPro"/>
</dbReference>
<dbReference type="Pfam" id="PF02463">
    <property type="entry name" value="SMC_N"/>
    <property type="match status" value="1"/>
</dbReference>
<dbReference type="SMART" id="SM00968">
    <property type="entry name" value="SMC_hinge"/>
    <property type="match status" value="1"/>
</dbReference>
<evidence type="ECO:0000313" key="4">
    <source>
        <dbReference type="EMBL" id="KAF9763800.1"/>
    </source>
</evidence>
<name>A0A9P6KZZ0_9MICR</name>
<feature type="coiled-coil region" evidence="2">
    <location>
        <begin position="172"/>
        <end position="312"/>
    </location>
</feature>
<evidence type="ECO:0000256" key="1">
    <source>
        <dbReference type="ARBA" id="ARBA00023054"/>
    </source>
</evidence>
<feature type="coiled-coil region" evidence="2">
    <location>
        <begin position="775"/>
        <end position="802"/>
    </location>
</feature>
<gene>
    <name evidence="4" type="primary">sudA</name>
    <name evidence="4" type="ORF">NGRA_1037</name>
</gene>
<dbReference type="Gene3D" id="3.40.50.300">
    <property type="entry name" value="P-loop containing nucleotide triphosphate hydrolases"/>
    <property type="match status" value="2"/>
</dbReference>
<dbReference type="SUPFAM" id="SSF52540">
    <property type="entry name" value="P-loop containing nucleoside triphosphate hydrolases"/>
    <property type="match status" value="1"/>
</dbReference>
<keyword evidence="1 2" id="KW-0175">Coiled coil</keyword>
<evidence type="ECO:0000256" key="2">
    <source>
        <dbReference type="SAM" id="Coils"/>
    </source>
</evidence>
<dbReference type="GO" id="GO:0005524">
    <property type="term" value="F:ATP binding"/>
    <property type="evidence" value="ECO:0007669"/>
    <property type="project" value="InterPro"/>
</dbReference>
<dbReference type="AlphaFoldDB" id="A0A9P6KZZ0"/>
<organism evidence="4 5">
    <name type="scientific">Nosema granulosis</name>
    <dbReference type="NCBI Taxonomy" id="83296"/>
    <lineage>
        <taxon>Eukaryota</taxon>
        <taxon>Fungi</taxon>
        <taxon>Fungi incertae sedis</taxon>
        <taxon>Microsporidia</taxon>
        <taxon>Nosematidae</taxon>
        <taxon>Nosema</taxon>
    </lineage>
</organism>
<dbReference type="InterPro" id="IPR024704">
    <property type="entry name" value="SMC"/>
</dbReference>
<dbReference type="PIRSF" id="PIRSF005719">
    <property type="entry name" value="SMC"/>
    <property type="match status" value="1"/>
</dbReference>
<dbReference type="Proteomes" id="UP000740883">
    <property type="component" value="Unassembled WGS sequence"/>
</dbReference>
<dbReference type="OrthoDB" id="5575062at2759"/>
<dbReference type="GO" id="GO:0016887">
    <property type="term" value="F:ATP hydrolysis activity"/>
    <property type="evidence" value="ECO:0007669"/>
    <property type="project" value="InterPro"/>
</dbReference>
<dbReference type="GO" id="GO:0007059">
    <property type="term" value="P:chromosome segregation"/>
    <property type="evidence" value="ECO:0007669"/>
    <property type="project" value="UniProtKB-ARBA"/>
</dbReference>
<dbReference type="InterPro" id="IPR010935">
    <property type="entry name" value="SMC_hinge"/>
</dbReference>
<proteinExistence type="predicted"/>
<evidence type="ECO:0000259" key="3">
    <source>
        <dbReference type="SMART" id="SM00968"/>
    </source>
</evidence>
<dbReference type="InterPro" id="IPR036277">
    <property type="entry name" value="SMC_hinge_sf"/>
</dbReference>
<accession>A0A9P6KZZ0</accession>
<dbReference type="InterPro" id="IPR027417">
    <property type="entry name" value="P-loop_NTPase"/>
</dbReference>
<dbReference type="GO" id="GO:0005694">
    <property type="term" value="C:chromosome"/>
    <property type="evidence" value="ECO:0007669"/>
    <property type="project" value="InterPro"/>
</dbReference>
<comment type="caution">
    <text evidence="4">The sequence shown here is derived from an EMBL/GenBank/DDBJ whole genome shotgun (WGS) entry which is preliminary data.</text>
</comment>
<dbReference type="PANTHER" id="PTHR43977">
    <property type="entry name" value="STRUCTURAL MAINTENANCE OF CHROMOSOMES PROTEIN 3"/>
    <property type="match status" value="1"/>
</dbReference>
<feature type="domain" description="SMC hinge" evidence="3">
    <location>
        <begin position="411"/>
        <end position="518"/>
    </location>
</feature>
<evidence type="ECO:0000313" key="5">
    <source>
        <dbReference type="Proteomes" id="UP000740883"/>
    </source>
</evidence>
<dbReference type="InterPro" id="IPR003395">
    <property type="entry name" value="RecF/RecN/SMC_N"/>
</dbReference>
<dbReference type="Gene3D" id="1.20.1060.20">
    <property type="match status" value="1"/>
</dbReference>
<dbReference type="Gene3D" id="3.30.70.1620">
    <property type="match status" value="1"/>
</dbReference>
<protein>
    <submittedName>
        <fullName evidence="4">Chromosome segregation protein sudA</fullName>
    </submittedName>
</protein>
<keyword evidence="5" id="KW-1185">Reference proteome</keyword>